<dbReference type="Proteomes" id="UP001341840">
    <property type="component" value="Unassembled WGS sequence"/>
</dbReference>
<evidence type="ECO:0000313" key="3">
    <source>
        <dbReference type="Proteomes" id="UP001341840"/>
    </source>
</evidence>
<keyword evidence="3" id="KW-1185">Reference proteome</keyword>
<feature type="compositionally biased region" description="Pro residues" evidence="1">
    <location>
        <begin position="44"/>
        <end position="53"/>
    </location>
</feature>
<protein>
    <submittedName>
        <fullName evidence="2">Uncharacterized protein</fullName>
    </submittedName>
</protein>
<sequence>MAKTEAEMRVTSTTTVCGGGLRLQRGAFLVVCASTTGGSMPSSMPLPPPPLPLAPLQSGPSSVTNQPQTDGDRPSPDDPDYV</sequence>
<dbReference type="EMBL" id="JASCZI010152140">
    <property type="protein sequence ID" value="MED6175498.1"/>
    <property type="molecule type" value="Genomic_DNA"/>
</dbReference>
<name>A0ABU6VS73_9FABA</name>
<organism evidence="2 3">
    <name type="scientific">Stylosanthes scabra</name>
    <dbReference type="NCBI Taxonomy" id="79078"/>
    <lineage>
        <taxon>Eukaryota</taxon>
        <taxon>Viridiplantae</taxon>
        <taxon>Streptophyta</taxon>
        <taxon>Embryophyta</taxon>
        <taxon>Tracheophyta</taxon>
        <taxon>Spermatophyta</taxon>
        <taxon>Magnoliopsida</taxon>
        <taxon>eudicotyledons</taxon>
        <taxon>Gunneridae</taxon>
        <taxon>Pentapetalae</taxon>
        <taxon>rosids</taxon>
        <taxon>fabids</taxon>
        <taxon>Fabales</taxon>
        <taxon>Fabaceae</taxon>
        <taxon>Papilionoideae</taxon>
        <taxon>50 kb inversion clade</taxon>
        <taxon>dalbergioids sensu lato</taxon>
        <taxon>Dalbergieae</taxon>
        <taxon>Pterocarpus clade</taxon>
        <taxon>Stylosanthes</taxon>
    </lineage>
</organism>
<feature type="region of interest" description="Disordered" evidence="1">
    <location>
        <begin position="35"/>
        <end position="82"/>
    </location>
</feature>
<gene>
    <name evidence="2" type="ORF">PIB30_078945</name>
</gene>
<evidence type="ECO:0000256" key="1">
    <source>
        <dbReference type="SAM" id="MobiDB-lite"/>
    </source>
</evidence>
<evidence type="ECO:0000313" key="2">
    <source>
        <dbReference type="EMBL" id="MED6175498.1"/>
    </source>
</evidence>
<comment type="caution">
    <text evidence="2">The sequence shown here is derived from an EMBL/GenBank/DDBJ whole genome shotgun (WGS) entry which is preliminary data.</text>
</comment>
<reference evidence="2 3" key="1">
    <citation type="journal article" date="2023" name="Plants (Basel)">
        <title>Bridging the Gap: Combining Genomics and Transcriptomics Approaches to Understand Stylosanthes scabra, an Orphan Legume from the Brazilian Caatinga.</title>
        <authorList>
            <person name="Ferreira-Neto J.R.C."/>
            <person name="da Silva M.D."/>
            <person name="Binneck E."/>
            <person name="de Melo N.F."/>
            <person name="da Silva R.H."/>
            <person name="de Melo A.L.T.M."/>
            <person name="Pandolfi V."/>
            <person name="Bustamante F.O."/>
            <person name="Brasileiro-Vidal A.C."/>
            <person name="Benko-Iseppon A.M."/>
        </authorList>
    </citation>
    <scope>NUCLEOTIDE SEQUENCE [LARGE SCALE GENOMIC DNA]</scope>
    <source>
        <tissue evidence="2">Leaves</tissue>
    </source>
</reference>
<proteinExistence type="predicted"/>
<accession>A0ABU6VS73</accession>